<name>A0A0J0XVH6_9TREE</name>
<sequence>MNSERGPLPALHRDRMIGTHHTLTLSALGLSVSASAPSAPYLATTHAFMRLHPLSPDNDNELAHSPPPILWQSPHAQPPPPHRPPFVISTAMHRSSD</sequence>
<dbReference type="GeneID" id="28980328"/>
<organism evidence="2 3">
    <name type="scientific">Cutaneotrichosporon oleaginosum</name>
    <dbReference type="NCBI Taxonomy" id="879819"/>
    <lineage>
        <taxon>Eukaryota</taxon>
        <taxon>Fungi</taxon>
        <taxon>Dikarya</taxon>
        <taxon>Basidiomycota</taxon>
        <taxon>Agaricomycotina</taxon>
        <taxon>Tremellomycetes</taxon>
        <taxon>Trichosporonales</taxon>
        <taxon>Trichosporonaceae</taxon>
        <taxon>Cutaneotrichosporon</taxon>
    </lineage>
</organism>
<accession>A0A0J0XVH6</accession>
<gene>
    <name evidence="2" type="ORF">CC85DRAFT_171070</name>
</gene>
<protein>
    <submittedName>
        <fullName evidence="2">Uncharacterized protein</fullName>
    </submittedName>
</protein>
<evidence type="ECO:0000256" key="1">
    <source>
        <dbReference type="SAM" id="MobiDB-lite"/>
    </source>
</evidence>
<dbReference type="EMBL" id="KQ087183">
    <property type="protein sequence ID" value="KLT45072.1"/>
    <property type="molecule type" value="Genomic_DNA"/>
</dbReference>
<feature type="region of interest" description="Disordered" evidence="1">
    <location>
        <begin position="54"/>
        <end position="97"/>
    </location>
</feature>
<evidence type="ECO:0000313" key="2">
    <source>
        <dbReference type="EMBL" id="KLT45072.1"/>
    </source>
</evidence>
<dbReference type="AlphaFoldDB" id="A0A0J0XVH6"/>
<reference evidence="2 3" key="1">
    <citation type="submission" date="2015-03" db="EMBL/GenBank/DDBJ databases">
        <title>Genomics and transcriptomics of the oil-accumulating basidiomycete yeast T. oleaginosus allow insights into substrate utilization and the diverse evolutionary trajectories of mating systems in fungi.</title>
        <authorList>
            <consortium name="DOE Joint Genome Institute"/>
            <person name="Kourist R."/>
            <person name="Kracht O."/>
            <person name="Bracharz F."/>
            <person name="Lipzen A."/>
            <person name="Nolan M."/>
            <person name="Ohm R."/>
            <person name="Grigoriev I."/>
            <person name="Sun S."/>
            <person name="Heitman J."/>
            <person name="Bruck T."/>
            <person name="Nowrousian M."/>
        </authorList>
    </citation>
    <scope>NUCLEOTIDE SEQUENCE [LARGE SCALE GENOMIC DNA]</scope>
    <source>
        <strain evidence="2 3">IBC0246</strain>
    </source>
</reference>
<keyword evidence="3" id="KW-1185">Reference proteome</keyword>
<evidence type="ECO:0000313" key="3">
    <source>
        <dbReference type="Proteomes" id="UP000053611"/>
    </source>
</evidence>
<dbReference type="RefSeq" id="XP_018281563.1">
    <property type="nucleotide sequence ID" value="XM_018419725.1"/>
</dbReference>
<dbReference type="Proteomes" id="UP000053611">
    <property type="component" value="Unassembled WGS sequence"/>
</dbReference>
<proteinExistence type="predicted"/>